<feature type="transmembrane region" description="Helical" evidence="2">
    <location>
        <begin position="95"/>
        <end position="117"/>
    </location>
</feature>
<feature type="compositionally biased region" description="Polar residues" evidence="1">
    <location>
        <begin position="1"/>
        <end position="13"/>
    </location>
</feature>
<reference evidence="3" key="1">
    <citation type="submission" date="2019-09" db="EMBL/GenBank/DDBJ databases">
        <authorList>
            <person name="Teo W.F.A."/>
            <person name="Duangmal K."/>
        </authorList>
    </citation>
    <scope>NUCLEOTIDE SEQUENCE [LARGE SCALE GENOMIC DNA]</scope>
    <source>
        <strain evidence="3">K81G1</strain>
    </source>
</reference>
<evidence type="ECO:0000256" key="2">
    <source>
        <dbReference type="SAM" id="Phobius"/>
    </source>
</evidence>
<dbReference type="OrthoDB" id="3543412at2"/>
<gene>
    <name evidence="3" type="ORF">FPZ12_022655</name>
</gene>
<accession>A0A5N0V241</accession>
<name>A0A5N0V241_9PSEU</name>
<evidence type="ECO:0000313" key="3">
    <source>
        <dbReference type="EMBL" id="KAA9158396.1"/>
    </source>
</evidence>
<dbReference type="RefSeq" id="WP_144757781.1">
    <property type="nucleotide sequence ID" value="NZ_VMNW02000035.1"/>
</dbReference>
<evidence type="ECO:0000256" key="1">
    <source>
        <dbReference type="SAM" id="MobiDB-lite"/>
    </source>
</evidence>
<dbReference type="Pfam" id="PF04341">
    <property type="entry name" value="DUF485"/>
    <property type="match status" value="1"/>
</dbReference>
<feature type="region of interest" description="Disordered" evidence="1">
    <location>
        <begin position="1"/>
        <end position="23"/>
    </location>
</feature>
<dbReference type="PANTHER" id="PTHR38441">
    <property type="entry name" value="INTEGRAL MEMBRANE PROTEIN-RELATED"/>
    <property type="match status" value="1"/>
</dbReference>
<evidence type="ECO:0000313" key="4">
    <source>
        <dbReference type="Proteomes" id="UP000319769"/>
    </source>
</evidence>
<feature type="transmembrane region" description="Helical" evidence="2">
    <location>
        <begin position="61"/>
        <end position="83"/>
    </location>
</feature>
<comment type="caution">
    <text evidence="3">The sequence shown here is derived from an EMBL/GenBank/DDBJ whole genome shotgun (WGS) entry which is preliminary data.</text>
</comment>
<keyword evidence="2" id="KW-0812">Transmembrane</keyword>
<protein>
    <submittedName>
        <fullName evidence="3">DUF485 domain-containing protein</fullName>
    </submittedName>
</protein>
<sequence>MQNVVPSSSTTRNPAGETGQMPVLFDTQDETQRARKRIQHDYIAIQRGPEFQSLRSRFRRFVFPMSALFVVWYLVYVLLAAYAHGFMSIRVFGEINIAMIMGVLQFVSTGLITWAYLRFAKRRLDPEVDRVRQQAGV</sequence>
<dbReference type="AlphaFoldDB" id="A0A5N0V241"/>
<dbReference type="EMBL" id="VMNW02000035">
    <property type="protein sequence ID" value="KAA9158396.1"/>
    <property type="molecule type" value="Genomic_DNA"/>
</dbReference>
<organism evidence="3 4">
    <name type="scientific">Amycolatopsis acidicola</name>
    <dbReference type="NCBI Taxonomy" id="2596893"/>
    <lineage>
        <taxon>Bacteria</taxon>
        <taxon>Bacillati</taxon>
        <taxon>Actinomycetota</taxon>
        <taxon>Actinomycetes</taxon>
        <taxon>Pseudonocardiales</taxon>
        <taxon>Pseudonocardiaceae</taxon>
        <taxon>Amycolatopsis</taxon>
    </lineage>
</organism>
<keyword evidence="4" id="KW-1185">Reference proteome</keyword>
<proteinExistence type="predicted"/>
<dbReference type="PANTHER" id="PTHR38441:SF1">
    <property type="entry name" value="MEMBRANE PROTEIN"/>
    <property type="match status" value="1"/>
</dbReference>
<keyword evidence="2" id="KW-1133">Transmembrane helix</keyword>
<dbReference type="InterPro" id="IPR007436">
    <property type="entry name" value="DUF485"/>
</dbReference>
<keyword evidence="2" id="KW-0472">Membrane</keyword>
<dbReference type="Proteomes" id="UP000319769">
    <property type="component" value="Unassembled WGS sequence"/>
</dbReference>